<evidence type="ECO:0000256" key="1">
    <source>
        <dbReference type="SAM" id="Phobius"/>
    </source>
</evidence>
<feature type="transmembrane region" description="Helical" evidence="1">
    <location>
        <begin position="72"/>
        <end position="98"/>
    </location>
</feature>
<dbReference type="EMBL" id="QJPH01000325">
    <property type="protein sequence ID" value="PZN78063.1"/>
    <property type="molecule type" value="Genomic_DNA"/>
</dbReference>
<sequence>MIKQTIKKKPDKITKRIKPKTSTKALLQGFLLNHGRKALLLGGEILAMTGVALVAVIAALGQAAERFSGVGLWSSLVPFACVVLVLAVILFLAFKLWLKVRPTMVARTGNLPSLLAVLIALGAGWFSTGLVFHHELANLRLLVGGVQEAERTTLSHQVYAAYRRADLAQLQTLLERAKPYESAIREAASIYGVDAEVLMGVGAAESSFLPRDSKDGGRGLFQITAPPKEVLERVGKQLGEKSLDWRNTRHNALIGAATWRFYLKEMKNDLFLSLLAYNIGPKNGGLISIMRQYGARDFATIQPYLQNLPRDYPIRVLTASLAFRLYRVEGHLPRYEEGDNAMRIQRIGIPGLSKPG</sequence>
<feature type="domain" description="Transglycosylase SLT" evidence="2">
    <location>
        <begin position="183"/>
        <end position="283"/>
    </location>
</feature>
<dbReference type="Proteomes" id="UP000249396">
    <property type="component" value="Unassembled WGS sequence"/>
</dbReference>
<dbReference type="InterPro" id="IPR023346">
    <property type="entry name" value="Lysozyme-like_dom_sf"/>
</dbReference>
<gene>
    <name evidence="3" type="ORF">DM484_13610</name>
</gene>
<evidence type="ECO:0000259" key="2">
    <source>
        <dbReference type="Pfam" id="PF01464"/>
    </source>
</evidence>
<keyword evidence="1" id="KW-0472">Membrane</keyword>
<protein>
    <submittedName>
        <fullName evidence="3">Transglycosylase</fullName>
    </submittedName>
</protein>
<keyword evidence="1" id="KW-1133">Transmembrane helix</keyword>
<reference evidence="3 4" key="1">
    <citation type="journal article" date="2018" name="Aquat. Microb. Ecol.">
        <title>Gammaproteobacterial methanotrophs dominate.</title>
        <authorList>
            <person name="Rissanen A.J."/>
            <person name="Saarenheimo J."/>
            <person name="Tiirola M."/>
            <person name="Peura S."/>
            <person name="Aalto S.L."/>
            <person name="Karvinen A."/>
            <person name="Nykanen H."/>
        </authorList>
    </citation>
    <scope>NUCLEOTIDE SEQUENCE [LARGE SCALE GENOMIC DNA]</scope>
    <source>
        <strain evidence="3">AMbin10</strain>
    </source>
</reference>
<proteinExistence type="predicted"/>
<feature type="transmembrane region" description="Helical" evidence="1">
    <location>
        <begin position="110"/>
        <end position="132"/>
    </location>
</feature>
<dbReference type="InterPro" id="IPR008258">
    <property type="entry name" value="Transglycosylase_SLT_dom_1"/>
</dbReference>
<comment type="caution">
    <text evidence="3">The sequence shown here is derived from an EMBL/GenBank/DDBJ whole genome shotgun (WGS) entry which is preliminary data.</text>
</comment>
<feature type="transmembrane region" description="Helical" evidence="1">
    <location>
        <begin position="38"/>
        <end position="60"/>
    </location>
</feature>
<keyword evidence="1" id="KW-0812">Transmembrane</keyword>
<dbReference type="SUPFAM" id="SSF53955">
    <property type="entry name" value="Lysozyme-like"/>
    <property type="match status" value="1"/>
</dbReference>
<name>A0A2W4R3K4_9GAMM</name>
<accession>A0A2W4R3K4</accession>
<dbReference type="AlphaFoldDB" id="A0A2W4R3K4"/>
<dbReference type="Gene3D" id="1.10.530.10">
    <property type="match status" value="1"/>
</dbReference>
<evidence type="ECO:0000313" key="3">
    <source>
        <dbReference type="EMBL" id="PZN78063.1"/>
    </source>
</evidence>
<evidence type="ECO:0000313" key="4">
    <source>
        <dbReference type="Proteomes" id="UP000249396"/>
    </source>
</evidence>
<dbReference type="Pfam" id="PF01464">
    <property type="entry name" value="SLT"/>
    <property type="match status" value="1"/>
</dbReference>
<organism evidence="3 4">
    <name type="scientific">Candidatus Methylumidiphilus alinenensis</name>
    <dbReference type="NCBI Taxonomy" id="2202197"/>
    <lineage>
        <taxon>Bacteria</taxon>
        <taxon>Pseudomonadati</taxon>
        <taxon>Pseudomonadota</taxon>
        <taxon>Gammaproteobacteria</taxon>
        <taxon>Methylococcales</taxon>
        <taxon>Candidatus Methylumidiphilus</taxon>
    </lineage>
</organism>